<dbReference type="AlphaFoldDB" id="A0A8J7FVP4"/>
<dbReference type="RefSeq" id="WP_194181868.1">
    <property type="nucleotide sequence ID" value="NZ_JADGIK010000001.1"/>
</dbReference>
<dbReference type="GO" id="GO:0006508">
    <property type="term" value="P:proteolysis"/>
    <property type="evidence" value="ECO:0007669"/>
    <property type="project" value="InterPro"/>
</dbReference>
<dbReference type="Gene3D" id="3.40.630.10">
    <property type="entry name" value="Zn peptidases"/>
    <property type="match status" value="1"/>
</dbReference>
<dbReference type="InterPro" id="IPR045175">
    <property type="entry name" value="M28_fam"/>
</dbReference>
<gene>
    <name evidence="2" type="ORF">IM532_02490</name>
</gene>
<accession>A0A8J7FVP4</accession>
<evidence type="ECO:0000313" key="3">
    <source>
        <dbReference type="Proteomes" id="UP000608754"/>
    </source>
</evidence>
<dbReference type="InterPro" id="IPR007484">
    <property type="entry name" value="Peptidase_M28"/>
</dbReference>
<dbReference type="Proteomes" id="UP000608754">
    <property type="component" value="Unassembled WGS sequence"/>
</dbReference>
<dbReference type="Pfam" id="PF04389">
    <property type="entry name" value="Peptidase_M28"/>
    <property type="match status" value="1"/>
</dbReference>
<protein>
    <submittedName>
        <fullName evidence="2">Zn-dependent exopeptidase M28</fullName>
    </submittedName>
</protein>
<dbReference type="GO" id="GO:0008235">
    <property type="term" value="F:metalloexopeptidase activity"/>
    <property type="evidence" value="ECO:0007669"/>
    <property type="project" value="InterPro"/>
</dbReference>
<dbReference type="PANTHER" id="PTHR12147:SF26">
    <property type="entry name" value="PEPTIDASE M28 DOMAIN-CONTAINING PROTEIN"/>
    <property type="match status" value="1"/>
</dbReference>
<feature type="domain" description="Peptidase M28" evidence="1">
    <location>
        <begin position="235"/>
        <end position="426"/>
    </location>
</feature>
<dbReference type="PANTHER" id="PTHR12147">
    <property type="entry name" value="METALLOPEPTIDASE M28 FAMILY MEMBER"/>
    <property type="match status" value="1"/>
</dbReference>
<keyword evidence="3" id="KW-1185">Reference proteome</keyword>
<proteinExistence type="predicted"/>
<comment type="caution">
    <text evidence="2">The sequence shown here is derived from an EMBL/GenBank/DDBJ whole genome shotgun (WGS) entry which is preliminary data.</text>
</comment>
<evidence type="ECO:0000259" key="1">
    <source>
        <dbReference type="Pfam" id="PF04389"/>
    </source>
</evidence>
<reference evidence="2" key="1">
    <citation type="submission" date="2020-10" db="EMBL/GenBank/DDBJ databases">
        <authorList>
            <person name="Lu T."/>
            <person name="Wang Q."/>
            <person name="Han X."/>
        </authorList>
    </citation>
    <scope>NUCLEOTIDE SEQUENCE</scope>
    <source>
        <strain evidence="2">WQ 117</strain>
    </source>
</reference>
<organism evidence="2 3">
    <name type="scientific">Faecalibacter rhinopitheci</name>
    <dbReference type="NCBI Taxonomy" id="2779678"/>
    <lineage>
        <taxon>Bacteria</taxon>
        <taxon>Pseudomonadati</taxon>
        <taxon>Bacteroidota</taxon>
        <taxon>Flavobacteriia</taxon>
        <taxon>Flavobacteriales</taxon>
        <taxon>Weeksellaceae</taxon>
        <taxon>Faecalibacter</taxon>
    </lineage>
</organism>
<dbReference type="SUPFAM" id="SSF53187">
    <property type="entry name" value="Zn-dependent exopeptidases"/>
    <property type="match status" value="1"/>
</dbReference>
<dbReference type="EMBL" id="JADGIK010000001">
    <property type="protein sequence ID" value="MBF0596343.1"/>
    <property type="molecule type" value="Genomic_DNA"/>
</dbReference>
<sequence>MRIKYIFIIGIFLLGNISKAQPKYFDEVLKVLTSKKMSGRGYTHDGMKNASFYLSNEFKKIGLKSFETDYLQPHQFPINIIEDASLKINGKKLIYGKDYIVKPSSKSIDNQKKKSFYTFSVEEYIKSFDNRESTKDFVLNDHKQQLDKNIILPPLDTDVDSIQKYYKQWANIYEVDSDENRAIFRFTKDSLLSSLSQRQANVTEFIIKEKYYTNNLKINNFSLKSTFKKDFEFNNVIGYIEGENNDSVIVISAHYDHLGQVGNSIFPGASDNASGTAMVLELAKYYTENKPKYKTVFMLFGAEEAGIVGSFKYVNEPIFPLQKIKFLVNLDIMGGGDEGIQVVNGTKFKKEFSKLEKLNADNNLLKHVKVRGESCNSDHCPFYQKNVPSFFIYTLGGKGNYHNIYDTYQNLDLSHVAPIKELLIKFVNQL</sequence>
<name>A0A8J7FVP4_9FLAO</name>
<evidence type="ECO:0000313" key="2">
    <source>
        <dbReference type="EMBL" id="MBF0596343.1"/>
    </source>
</evidence>